<dbReference type="Pfam" id="PF03704">
    <property type="entry name" value="BTAD"/>
    <property type="match status" value="1"/>
</dbReference>
<dbReference type="SMART" id="SM01043">
    <property type="entry name" value="BTAD"/>
    <property type="match status" value="1"/>
</dbReference>
<evidence type="ECO:0000256" key="2">
    <source>
        <dbReference type="ARBA" id="ARBA00023125"/>
    </source>
</evidence>
<dbReference type="InterPro" id="IPR058852">
    <property type="entry name" value="HTH_77"/>
</dbReference>
<proteinExistence type="inferred from homology"/>
<dbReference type="InterPro" id="IPR005158">
    <property type="entry name" value="BTAD"/>
</dbReference>
<evidence type="ECO:0000259" key="4">
    <source>
        <dbReference type="PROSITE" id="PS51755"/>
    </source>
</evidence>
<dbReference type="GO" id="GO:0006355">
    <property type="term" value="P:regulation of DNA-templated transcription"/>
    <property type="evidence" value="ECO:0007669"/>
    <property type="project" value="InterPro"/>
</dbReference>
<dbReference type="PRINTS" id="PR00364">
    <property type="entry name" value="DISEASERSIST"/>
</dbReference>
<dbReference type="InterPro" id="IPR001867">
    <property type="entry name" value="OmpR/PhoB-type_DNA-bd"/>
</dbReference>
<dbReference type="Gene3D" id="3.40.50.300">
    <property type="entry name" value="P-loop containing nucleotide triphosphate hydrolases"/>
    <property type="match status" value="1"/>
</dbReference>
<gene>
    <name evidence="5" type="ORF">FHU33_1686</name>
</gene>
<dbReference type="Pfam" id="PF25872">
    <property type="entry name" value="HTH_77"/>
    <property type="match status" value="1"/>
</dbReference>
<dbReference type="CDD" id="cd15831">
    <property type="entry name" value="BTAD"/>
    <property type="match status" value="1"/>
</dbReference>
<keyword evidence="6" id="KW-1185">Reference proteome</keyword>
<dbReference type="Gene3D" id="1.10.10.10">
    <property type="entry name" value="Winged helix-like DNA-binding domain superfamily/Winged helix DNA-binding domain"/>
    <property type="match status" value="1"/>
</dbReference>
<dbReference type="InterPro" id="IPR049945">
    <property type="entry name" value="AAA_22"/>
</dbReference>
<protein>
    <submittedName>
        <fullName evidence="5">Putative ATPase</fullName>
    </submittedName>
</protein>
<evidence type="ECO:0000313" key="6">
    <source>
        <dbReference type="Proteomes" id="UP000319865"/>
    </source>
</evidence>
<dbReference type="GO" id="GO:0000160">
    <property type="term" value="P:phosphorelay signal transduction system"/>
    <property type="evidence" value="ECO:0007669"/>
    <property type="project" value="InterPro"/>
</dbReference>
<evidence type="ECO:0000256" key="3">
    <source>
        <dbReference type="PROSITE-ProRule" id="PRU01091"/>
    </source>
</evidence>
<dbReference type="AlphaFoldDB" id="A0A543PE10"/>
<keyword evidence="2 3" id="KW-0238">DNA-binding</keyword>
<dbReference type="SUPFAM" id="SSF48452">
    <property type="entry name" value="TPR-like"/>
    <property type="match status" value="1"/>
</dbReference>
<dbReference type="RefSeq" id="WP_142024926.1">
    <property type="nucleotide sequence ID" value="NZ_VFQE01000001.1"/>
</dbReference>
<dbReference type="Pfam" id="PF00486">
    <property type="entry name" value="Trans_reg_C"/>
    <property type="match status" value="1"/>
</dbReference>
<accession>A0A543PE10</accession>
<dbReference type="SUPFAM" id="SSF46894">
    <property type="entry name" value="C-terminal effector domain of the bipartite response regulators"/>
    <property type="match status" value="1"/>
</dbReference>
<dbReference type="InterPro" id="IPR027417">
    <property type="entry name" value="P-loop_NTPase"/>
</dbReference>
<dbReference type="GO" id="GO:0016887">
    <property type="term" value="F:ATP hydrolysis activity"/>
    <property type="evidence" value="ECO:0007669"/>
    <property type="project" value="InterPro"/>
</dbReference>
<evidence type="ECO:0000313" key="5">
    <source>
        <dbReference type="EMBL" id="TQN42290.1"/>
    </source>
</evidence>
<dbReference type="OrthoDB" id="9812579at2"/>
<dbReference type="EMBL" id="VFQE01000001">
    <property type="protein sequence ID" value="TQN42290.1"/>
    <property type="molecule type" value="Genomic_DNA"/>
</dbReference>
<sequence>MNVQSRPRGPAPRFGILGELRVDVGGDEVRLGSPNQRVLLAALLAEVGAVLSVDRLADILWGDGQPHDPAGAIQTQVSRLRGALERRGGAPARDVLVTRPGGYAVAVEPDQVDAGRFERLIGEARAASKPHARVELTAEALRLWRGPPLPELGHERAIVEAARLEELRWTALELRAEAMLSLGRHPDVVAELEVPIAGNPLREQLRGQLMVALYRSGRQADALAAYRDLRDTLVGELGIEPSAPLRELERAILQQAETLPWPASPVEGGADVGAPRRTHRAARGTNPALPEELTSFVGRQADIRGVRAALEQNRIVVLTGVGGVGKSRLAVRVARELTEDYADGAVWCDLVSAEDPSAVPDVVATALGVLPSERGSIAGLTEILRAQHVLLVVDNCEHVLAGASELVNLLRRRCPNVGVLATSRQPLDVVGQQVWPVPPLDVGDLGRGTAVELFRERAASADPTVDCTGADREAVLELCRRLDGLPLAVELAAARTRSMTPADIAERLDSRLEMLAEGSDATSPRHRSLQAALDWSYDLLPDATQRLFDRLAVFAGGFDLDAAGRVCAGDGVPAAAVAGRLAELVDHSLVAVDRAGRHARYRLLESLQAYAEAHLDERGELPSWRRRHAEHYLSLAERAAVGLRGPDEGHWVHLLDTEFANVRAAQNRACASGHADVTLRLPGLLCDYAYFRLRDEVYGWAQHALELSEASAHPARSAALLTAAVGRMQRGELDGALEAGAQVLAATSDDQLVLRATQLLAEIALYQGRLDDVDRRGDEVLERARAAADPYAEALGHLYRVHAAAYRGQPEQARSRLDAGWRAVERAGTPSLRAGFSYLEGEIRLDAAPEVALAAFAQAIEATRPVGNRFVAGVARVAIASLAARHGRPEEALLAFRDIVDHWRTCGDWVHLWTTLHNLVVMLERVGADEAAAVLHGAVHTATTGAQPFGADADRLRAAAAALRRSLGEETFAAAVTRGRCMSDVDVVTFVLDEMERLLTAQSAEGCG</sequence>
<dbReference type="Pfam" id="PF13401">
    <property type="entry name" value="AAA_22"/>
    <property type="match status" value="1"/>
</dbReference>
<comment type="caution">
    <text evidence="5">The sequence shown here is derived from an EMBL/GenBank/DDBJ whole genome shotgun (WGS) entry which is preliminary data.</text>
</comment>
<dbReference type="SUPFAM" id="SSF52540">
    <property type="entry name" value="P-loop containing nucleoside triphosphate hydrolases"/>
    <property type="match status" value="1"/>
</dbReference>
<dbReference type="PANTHER" id="PTHR47691">
    <property type="entry name" value="REGULATOR-RELATED"/>
    <property type="match status" value="1"/>
</dbReference>
<dbReference type="GO" id="GO:0003677">
    <property type="term" value="F:DNA binding"/>
    <property type="evidence" value="ECO:0007669"/>
    <property type="project" value="UniProtKB-UniRule"/>
</dbReference>
<feature type="domain" description="OmpR/PhoB-type" evidence="4">
    <location>
        <begin position="3"/>
        <end position="107"/>
    </location>
</feature>
<evidence type="ECO:0000256" key="1">
    <source>
        <dbReference type="ARBA" id="ARBA00005820"/>
    </source>
</evidence>
<comment type="similarity">
    <text evidence="1">Belongs to the AfsR/DnrI/RedD regulatory family.</text>
</comment>
<dbReference type="PROSITE" id="PS51755">
    <property type="entry name" value="OMPR_PHOB"/>
    <property type="match status" value="1"/>
</dbReference>
<dbReference type="SMART" id="SM00862">
    <property type="entry name" value="Trans_reg_C"/>
    <property type="match status" value="1"/>
</dbReference>
<dbReference type="InterPro" id="IPR016032">
    <property type="entry name" value="Sig_transdc_resp-reg_C-effctor"/>
</dbReference>
<feature type="DNA-binding region" description="OmpR/PhoB-type" evidence="3">
    <location>
        <begin position="3"/>
        <end position="107"/>
    </location>
</feature>
<dbReference type="InterPro" id="IPR036388">
    <property type="entry name" value="WH-like_DNA-bd_sf"/>
</dbReference>
<name>A0A543PE10_9ACTN</name>
<reference evidence="5 6" key="1">
    <citation type="submission" date="2019-06" db="EMBL/GenBank/DDBJ databases">
        <title>Sequencing the genomes of 1000 actinobacteria strains.</title>
        <authorList>
            <person name="Klenk H.-P."/>
        </authorList>
    </citation>
    <scope>NUCLEOTIDE SEQUENCE [LARGE SCALE GENOMIC DNA]</scope>
    <source>
        <strain evidence="5 6">DSM 46837</strain>
    </source>
</reference>
<dbReference type="Proteomes" id="UP000319865">
    <property type="component" value="Unassembled WGS sequence"/>
</dbReference>
<organism evidence="5 6">
    <name type="scientific">Blastococcus colisei</name>
    <dbReference type="NCBI Taxonomy" id="1564162"/>
    <lineage>
        <taxon>Bacteria</taxon>
        <taxon>Bacillati</taxon>
        <taxon>Actinomycetota</taxon>
        <taxon>Actinomycetes</taxon>
        <taxon>Geodermatophilales</taxon>
        <taxon>Geodermatophilaceae</taxon>
        <taxon>Blastococcus</taxon>
    </lineage>
</organism>
<dbReference type="Gene3D" id="1.25.40.10">
    <property type="entry name" value="Tetratricopeptide repeat domain"/>
    <property type="match status" value="2"/>
</dbReference>
<dbReference type="PANTHER" id="PTHR47691:SF3">
    <property type="entry name" value="HTH-TYPE TRANSCRIPTIONAL REGULATOR RV0890C-RELATED"/>
    <property type="match status" value="1"/>
</dbReference>
<dbReference type="InterPro" id="IPR011990">
    <property type="entry name" value="TPR-like_helical_dom_sf"/>
</dbReference>